<dbReference type="OrthoDB" id="9810303at2"/>
<comment type="similarity">
    <text evidence="1">Belongs to the glycosyltransferase 2 family.</text>
</comment>
<dbReference type="RefSeq" id="WP_085516964.1">
    <property type="nucleotide sequence ID" value="NZ_FXAW01000004.1"/>
</dbReference>
<dbReference type="SUPFAM" id="SSF53448">
    <property type="entry name" value="Nucleotide-diphospho-sugar transferases"/>
    <property type="match status" value="1"/>
</dbReference>
<organism evidence="5 6">
    <name type="scientific">Marivirga sericea</name>
    <dbReference type="NCBI Taxonomy" id="1028"/>
    <lineage>
        <taxon>Bacteria</taxon>
        <taxon>Pseudomonadati</taxon>
        <taxon>Bacteroidota</taxon>
        <taxon>Cytophagia</taxon>
        <taxon>Cytophagales</taxon>
        <taxon>Marivirgaceae</taxon>
        <taxon>Marivirga</taxon>
    </lineage>
</organism>
<dbReference type="Proteomes" id="UP000193804">
    <property type="component" value="Unassembled WGS sequence"/>
</dbReference>
<dbReference type="CDD" id="cd06442">
    <property type="entry name" value="DPM1_like"/>
    <property type="match status" value="1"/>
</dbReference>
<evidence type="ECO:0000256" key="1">
    <source>
        <dbReference type="ARBA" id="ARBA00006739"/>
    </source>
</evidence>
<dbReference type="PANTHER" id="PTHR43398">
    <property type="entry name" value="DOLICHOL-PHOSPHATE MANNOSYLTRANSFERASE SUBUNIT 1"/>
    <property type="match status" value="1"/>
</dbReference>
<sequence>MKDNLVIIPTYNERENIEDIIRAVFLLSKRFDILIIDDNSPDGTAEIVKTLQEEYDGHLHIIERLGKLGLGTAYIEGFRYALKHQYQYIFEMDADFSHNPLDLLELLNACQKEKVQLTIGSRYKTGVNVVNWPMSRVLMSYMASKYVRFITGLPVYDATAGFICYHRSVLETIDLDKIKFIGYAFQIEMKFKAWKHGFGIEEVPIIFTDRSKGISKMSKKIFKEAIFGVIQMKVKSWFKNYRQADLNVSSTKAPIQ</sequence>
<reference evidence="6" key="1">
    <citation type="submission" date="2017-04" db="EMBL/GenBank/DDBJ databases">
        <authorList>
            <person name="Varghese N."/>
            <person name="Submissions S."/>
        </authorList>
    </citation>
    <scope>NUCLEOTIDE SEQUENCE [LARGE SCALE GENOMIC DNA]</scope>
    <source>
        <strain evidence="6">DSM 4125</strain>
    </source>
</reference>
<keyword evidence="6" id="KW-1185">Reference proteome</keyword>
<dbReference type="GO" id="GO:0009247">
    <property type="term" value="P:glycolipid biosynthetic process"/>
    <property type="evidence" value="ECO:0007669"/>
    <property type="project" value="TreeGrafter"/>
</dbReference>
<dbReference type="Gene3D" id="3.90.550.10">
    <property type="entry name" value="Spore Coat Polysaccharide Biosynthesis Protein SpsA, Chain A"/>
    <property type="match status" value="1"/>
</dbReference>
<dbReference type="InterPro" id="IPR039528">
    <property type="entry name" value="DPM1-like"/>
</dbReference>
<proteinExistence type="inferred from homology"/>
<keyword evidence="3 5" id="KW-0808">Transferase</keyword>
<dbReference type="GO" id="GO:0004582">
    <property type="term" value="F:dolichyl-phosphate beta-D-mannosyltransferase activity"/>
    <property type="evidence" value="ECO:0007669"/>
    <property type="project" value="InterPro"/>
</dbReference>
<protein>
    <submittedName>
        <fullName evidence="5">Dolichol-phosphate mannosyltransferase</fullName>
    </submittedName>
</protein>
<gene>
    <name evidence="5" type="ORF">SAMN05661096_02046</name>
</gene>
<name>A0A1X7JWM5_9BACT</name>
<dbReference type="FunFam" id="3.90.550.10:FF:000128">
    <property type="entry name" value="Glycosyl transferase family 2"/>
    <property type="match status" value="1"/>
</dbReference>
<keyword evidence="2 5" id="KW-0328">Glycosyltransferase</keyword>
<dbReference type="PANTHER" id="PTHR43398:SF1">
    <property type="entry name" value="DOLICHOL-PHOSPHATE MANNOSYLTRANSFERASE SUBUNIT 1"/>
    <property type="match status" value="1"/>
</dbReference>
<feature type="domain" description="Glycosyltransferase 2-like" evidence="4">
    <location>
        <begin position="6"/>
        <end position="173"/>
    </location>
</feature>
<dbReference type="AlphaFoldDB" id="A0A1X7JWM5"/>
<dbReference type="InterPro" id="IPR029044">
    <property type="entry name" value="Nucleotide-diphossugar_trans"/>
</dbReference>
<dbReference type="STRING" id="1028.SAMN05661096_02046"/>
<evidence type="ECO:0000256" key="2">
    <source>
        <dbReference type="ARBA" id="ARBA00022676"/>
    </source>
</evidence>
<evidence type="ECO:0000256" key="3">
    <source>
        <dbReference type="ARBA" id="ARBA00022679"/>
    </source>
</evidence>
<dbReference type="EMBL" id="FXAW01000004">
    <property type="protein sequence ID" value="SMG32848.1"/>
    <property type="molecule type" value="Genomic_DNA"/>
</dbReference>
<dbReference type="InterPro" id="IPR001173">
    <property type="entry name" value="Glyco_trans_2-like"/>
</dbReference>
<dbReference type="GO" id="GO:0016020">
    <property type="term" value="C:membrane"/>
    <property type="evidence" value="ECO:0007669"/>
    <property type="project" value="GOC"/>
</dbReference>
<accession>A0A1X7JWM5</accession>
<dbReference type="Pfam" id="PF00535">
    <property type="entry name" value="Glycos_transf_2"/>
    <property type="match status" value="1"/>
</dbReference>
<evidence type="ECO:0000313" key="5">
    <source>
        <dbReference type="EMBL" id="SMG32848.1"/>
    </source>
</evidence>
<evidence type="ECO:0000259" key="4">
    <source>
        <dbReference type="Pfam" id="PF00535"/>
    </source>
</evidence>
<evidence type="ECO:0000313" key="6">
    <source>
        <dbReference type="Proteomes" id="UP000193804"/>
    </source>
</evidence>